<feature type="region of interest" description="Disordered" evidence="3">
    <location>
        <begin position="1"/>
        <end position="20"/>
    </location>
</feature>
<dbReference type="NCBIfam" id="TIGR00251">
    <property type="entry name" value="DUF167 family protein"/>
    <property type="match status" value="1"/>
</dbReference>
<dbReference type="KEGG" id="upl:DSM104440_01357"/>
<evidence type="ECO:0000256" key="2">
    <source>
        <dbReference type="HAMAP-Rule" id="MF_00634"/>
    </source>
</evidence>
<protein>
    <recommendedName>
        <fullName evidence="2">UPF0235 protein DSM104440_01357</fullName>
    </recommendedName>
</protein>
<dbReference type="EMBL" id="CP053073">
    <property type="protein sequence ID" value="QJR14556.1"/>
    <property type="molecule type" value="Genomic_DNA"/>
</dbReference>
<dbReference type="InterPro" id="IPR036591">
    <property type="entry name" value="YggU-like_sf"/>
</dbReference>
<proteinExistence type="inferred from homology"/>
<evidence type="ECO:0000313" key="4">
    <source>
        <dbReference type="EMBL" id="QJR14556.1"/>
    </source>
</evidence>
<gene>
    <name evidence="4" type="ORF">DSM104440_01357</name>
</gene>
<sequence length="74" mass="7820">MKTIQVKVKPNARTSELTEQPDGTWVASVKATPVDGKANAELIALVAKRFGTTKAAVSIKTGASGRVKRIQVAE</sequence>
<dbReference type="SMART" id="SM01152">
    <property type="entry name" value="DUF167"/>
    <property type="match status" value="1"/>
</dbReference>
<dbReference type="Gene3D" id="3.30.1200.10">
    <property type="entry name" value="YggU-like"/>
    <property type="match status" value="1"/>
</dbReference>
<dbReference type="RefSeq" id="WP_171161294.1">
    <property type="nucleotide sequence ID" value="NZ_CP053073.1"/>
</dbReference>
<evidence type="ECO:0000256" key="1">
    <source>
        <dbReference type="ARBA" id="ARBA00010364"/>
    </source>
</evidence>
<comment type="similarity">
    <text evidence="1 2">Belongs to the UPF0235 family.</text>
</comment>
<dbReference type="AlphaFoldDB" id="A0A6M4H4P8"/>
<reference evidence="4 5" key="1">
    <citation type="submission" date="2020-04" db="EMBL/GenBank/DDBJ databases">
        <title>Usitatibacter rugosus gen. nov., sp. nov. and Usitatibacter palustris sp. nov., novel members of Usitatibacteraceae fam. nov. within the order Nitrosomonadales isolated from soil.</title>
        <authorList>
            <person name="Huber K.J."/>
            <person name="Neumann-Schaal M."/>
            <person name="Geppert A."/>
            <person name="Luckner M."/>
            <person name="Wanner G."/>
            <person name="Overmann J."/>
        </authorList>
    </citation>
    <scope>NUCLEOTIDE SEQUENCE [LARGE SCALE GENOMIC DNA]</scope>
    <source>
        <strain evidence="4 5">Swamp67</strain>
    </source>
</reference>
<organism evidence="4 5">
    <name type="scientific">Usitatibacter palustris</name>
    <dbReference type="NCBI Taxonomy" id="2732487"/>
    <lineage>
        <taxon>Bacteria</taxon>
        <taxon>Pseudomonadati</taxon>
        <taxon>Pseudomonadota</taxon>
        <taxon>Betaproteobacteria</taxon>
        <taxon>Nitrosomonadales</taxon>
        <taxon>Usitatibacteraceae</taxon>
        <taxon>Usitatibacter</taxon>
    </lineage>
</organism>
<name>A0A6M4H4P8_9PROT</name>
<dbReference type="InParanoid" id="A0A6M4H4P8"/>
<dbReference type="GO" id="GO:0005737">
    <property type="term" value="C:cytoplasm"/>
    <property type="evidence" value="ECO:0007669"/>
    <property type="project" value="TreeGrafter"/>
</dbReference>
<dbReference type="SUPFAM" id="SSF69786">
    <property type="entry name" value="YggU-like"/>
    <property type="match status" value="1"/>
</dbReference>
<evidence type="ECO:0000256" key="3">
    <source>
        <dbReference type="SAM" id="MobiDB-lite"/>
    </source>
</evidence>
<dbReference type="InterPro" id="IPR003746">
    <property type="entry name" value="DUF167"/>
</dbReference>
<dbReference type="PANTHER" id="PTHR13420">
    <property type="entry name" value="UPF0235 PROTEIN C15ORF40"/>
    <property type="match status" value="1"/>
</dbReference>
<evidence type="ECO:0000313" key="5">
    <source>
        <dbReference type="Proteomes" id="UP000503096"/>
    </source>
</evidence>
<keyword evidence="5" id="KW-1185">Reference proteome</keyword>
<dbReference type="Pfam" id="PF02594">
    <property type="entry name" value="DUF167"/>
    <property type="match status" value="1"/>
</dbReference>
<accession>A0A6M4H4P8</accession>
<dbReference type="PANTHER" id="PTHR13420:SF7">
    <property type="entry name" value="UPF0235 PROTEIN C15ORF40"/>
    <property type="match status" value="1"/>
</dbReference>
<dbReference type="Proteomes" id="UP000503096">
    <property type="component" value="Chromosome"/>
</dbReference>
<dbReference type="HAMAP" id="MF_00634">
    <property type="entry name" value="UPF0235"/>
    <property type="match status" value="1"/>
</dbReference>